<accession>A0A7Z9CY03</accession>
<name>A0A7Z9CY03_9ESCH</name>
<sequence length="466" mass="55053">MLKFKKELNELINSLIKENNDFSAKTGTCYEYGGIFYSFYNQSKLFNDKAIGFVENNLDNDFLFVEIQTSLINNLENDLASLEFELKESNARIEQLNCKQYILFNGFFDPLSNTSGKRNKLKSNWQTINSYRSKNIYTSDRIKSLKNEIKNTSEITNVSSLSYFFNEVYLPDFLSNISSIKKPAEEKIEYIKEFFFHYKSLNAIAISRGRMVNIKKYLTDHSEELIKIYRHINIDLDSVDSQFKKYKLISLNENISITNKKYNRYLTDNRLPKINLHFFTSKKVVDSITKMLKEGLIKNIAFRISGISRITIVMEELAYGSIMPSEIDRVPEISVLYDKKYDDKLIIQHDKDKQEITFEELMDDFILEEDSVVTQVIHLQYVRNDGQVFIQHLDHEFIFYSIEEYEQKINNHKIHGDLNKIKTFKIDNSKIPFHYRDMRGPFLFNVLESHFIHKDLICEYFNEALC</sequence>
<reference evidence="2 3" key="1">
    <citation type="submission" date="2018-12" db="EMBL/GenBank/DDBJ databases">
        <authorList>
            <consortium name="Pathogen Informatics"/>
        </authorList>
    </citation>
    <scope>NUCLEOTIDE SEQUENCE [LARGE SCALE GENOMIC DNA]</scope>
    <source>
        <strain evidence="2 3">NCTC8196</strain>
    </source>
</reference>
<evidence type="ECO:0000256" key="1">
    <source>
        <dbReference type="SAM" id="Coils"/>
    </source>
</evidence>
<dbReference type="RefSeq" id="WP_050188209.1">
    <property type="nucleotide sequence ID" value="NZ_JAHCRW010000035.1"/>
</dbReference>
<protein>
    <submittedName>
        <fullName evidence="2">Uncharacterized protein</fullName>
    </submittedName>
</protein>
<evidence type="ECO:0000313" key="2">
    <source>
        <dbReference type="EMBL" id="VED72918.1"/>
    </source>
</evidence>
<dbReference type="EMBL" id="LR134270">
    <property type="protein sequence ID" value="VED72918.1"/>
    <property type="molecule type" value="Genomic_DNA"/>
</dbReference>
<keyword evidence="1" id="KW-0175">Coiled coil</keyword>
<dbReference type="Proteomes" id="UP000277464">
    <property type="component" value="Chromosome"/>
</dbReference>
<feature type="coiled-coil region" evidence="1">
    <location>
        <begin position="65"/>
        <end position="99"/>
    </location>
</feature>
<evidence type="ECO:0000313" key="3">
    <source>
        <dbReference type="Proteomes" id="UP000277464"/>
    </source>
</evidence>
<dbReference type="AlphaFoldDB" id="A0A7Z9CY03"/>
<organism evidence="2 3">
    <name type="scientific">Escherichia marmotae</name>
    <dbReference type="NCBI Taxonomy" id="1499973"/>
    <lineage>
        <taxon>Bacteria</taxon>
        <taxon>Pseudomonadati</taxon>
        <taxon>Pseudomonadota</taxon>
        <taxon>Gammaproteobacteria</taxon>
        <taxon>Enterobacterales</taxon>
        <taxon>Enterobacteriaceae</taxon>
        <taxon>Escherichia</taxon>
    </lineage>
</organism>
<gene>
    <name evidence="2" type="ORF">NCTC8196_00492</name>
</gene>
<proteinExistence type="predicted"/>